<reference evidence="1" key="1">
    <citation type="submission" date="2021-06" db="EMBL/GenBank/DDBJ databases">
        <title>Comparative genomics, transcriptomics and evolutionary studies reveal genomic signatures of adaptation to plant cell wall in hemibiotrophic fungi.</title>
        <authorList>
            <consortium name="DOE Joint Genome Institute"/>
            <person name="Baroncelli R."/>
            <person name="Diaz J.F."/>
            <person name="Benocci T."/>
            <person name="Peng M."/>
            <person name="Battaglia E."/>
            <person name="Haridas S."/>
            <person name="Andreopoulos W."/>
            <person name="Labutti K."/>
            <person name="Pangilinan J."/>
            <person name="Floch G.L."/>
            <person name="Makela M.R."/>
            <person name="Henrissat B."/>
            <person name="Grigoriev I.V."/>
            <person name="Crouch J.A."/>
            <person name="De Vries R.P."/>
            <person name="Sukno S.A."/>
            <person name="Thon M.R."/>
        </authorList>
    </citation>
    <scope>NUCLEOTIDE SEQUENCE</scope>
    <source>
        <strain evidence="1">CBS 102054</strain>
    </source>
</reference>
<dbReference type="EMBL" id="JAHMHQ010000011">
    <property type="protein sequence ID" value="KAK1636142.1"/>
    <property type="molecule type" value="Genomic_DNA"/>
</dbReference>
<gene>
    <name evidence="1" type="ORF">BDP81DRAFT_429109</name>
</gene>
<sequence>MTGAVDRGEMTIAENDRGAKSAVCVDLLTWITLRDVWAIGATSTLAFDVWLETLAWLASFPTSKNSGTGRTVRCERYAVTRLKLAMNCRATKFPRALTSASMHEVNTCILEANDSRLEANAWLLEASARRASTHSRRLTCWLVAGGETWITFSLPKSRLWITSGRSLSSMSRVRGRGVRNLSIYLLRRSISSCFFPAIS</sequence>
<dbReference type="AlphaFoldDB" id="A0AAJ0EDP6"/>
<comment type="caution">
    <text evidence="1">The sequence shown here is derived from an EMBL/GenBank/DDBJ whole genome shotgun (WGS) entry which is preliminary data.</text>
</comment>
<dbReference type="Proteomes" id="UP001243989">
    <property type="component" value="Unassembled WGS sequence"/>
</dbReference>
<dbReference type="RefSeq" id="XP_060444749.1">
    <property type="nucleotide sequence ID" value="XM_060590487.1"/>
</dbReference>
<evidence type="ECO:0000313" key="1">
    <source>
        <dbReference type="EMBL" id="KAK1636142.1"/>
    </source>
</evidence>
<dbReference type="GeneID" id="85475349"/>
<protein>
    <submittedName>
        <fullName evidence="1">Uncharacterized protein</fullName>
    </submittedName>
</protein>
<name>A0AAJ0EDP6_9PEZI</name>
<organism evidence="1 2">
    <name type="scientific">Colletotrichum phormii</name>
    <dbReference type="NCBI Taxonomy" id="359342"/>
    <lineage>
        <taxon>Eukaryota</taxon>
        <taxon>Fungi</taxon>
        <taxon>Dikarya</taxon>
        <taxon>Ascomycota</taxon>
        <taxon>Pezizomycotina</taxon>
        <taxon>Sordariomycetes</taxon>
        <taxon>Hypocreomycetidae</taxon>
        <taxon>Glomerellales</taxon>
        <taxon>Glomerellaceae</taxon>
        <taxon>Colletotrichum</taxon>
        <taxon>Colletotrichum acutatum species complex</taxon>
    </lineage>
</organism>
<keyword evidence="2" id="KW-1185">Reference proteome</keyword>
<accession>A0AAJ0EDP6</accession>
<proteinExistence type="predicted"/>
<evidence type="ECO:0000313" key="2">
    <source>
        <dbReference type="Proteomes" id="UP001243989"/>
    </source>
</evidence>